<dbReference type="AlphaFoldDB" id="A0A7G1GBJ3"/>
<reference evidence="1 2" key="1">
    <citation type="submission" date="2018-06" db="EMBL/GenBank/DDBJ databases">
        <title>Genome sequencing of Oceanotoga sp. sy52.</title>
        <authorList>
            <person name="Mori K."/>
        </authorList>
    </citation>
    <scope>NUCLEOTIDE SEQUENCE [LARGE SCALE GENOMIC DNA]</scope>
    <source>
        <strain evidence="2">sy52</strain>
    </source>
</reference>
<organism evidence="1 2">
    <name type="scientific">Tepiditoga spiralis</name>
    <dbReference type="NCBI Taxonomy" id="2108365"/>
    <lineage>
        <taxon>Bacteria</taxon>
        <taxon>Thermotogati</taxon>
        <taxon>Thermotogota</taxon>
        <taxon>Thermotogae</taxon>
        <taxon>Petrotogales</taxon>
        <taxon>Petrotogaceae</taxon>
        <taxon>Tepiditoga</taxon>
    </lineage>
</organism>
<dbReference type="InParanoid" id="A0A7G1GBJ3"/>
<sequence length="510" mass="60574">MRRFCTSGPVDRETCYYAERPKIMEKALIYIESWRYFTVSAPRQTGKTTFLNDIVEKTKDKYLPIFISFESYGNKNIEQFLKTLTKDIIEDIEYRHNIKLEIETPKEIDEIRDIIMEIYEKTGKEVILMIDEFERFKNEELINDFLHVIRSIYHKKQLHKLRSLILISVGYLSGVLEDSASPFNIAEHIEVPYFTKEQVYNLLNQHESETKQNFEEEVKRLIWENAAGQPGLTNALANDLVEEKAKNKKIITKEHFEKTYFDFTKKYIQKNIENVISKAKKERDLIIKILFDPETMDFDISDERIKYLYLNGVIDEYNGKCCVKVPLYYKKLYGYFKPQINGEKKYMATFKDTTNEYIKEEGTLDLNKLIKRYTKYIKTRGAIMFKGRNYYEGVYQYNLDQFLSLYVEAANGKVYPETQVGGGRIDLLINFNNKEYLIEVKANITGNEYEKAKKQLIEYIKRKELKEGWLIVYSSEIDDFEYIIEEHEDKKLHIWLIKTNFESPSIKSNV</sequence>
<dbReference type="KEGG" id="ocy:OSSY52_12600"/>
<dbReference type="PANTHER" id="PTHR34301">
    <property type="entry name" value="DNA-BINDING PROTEIN-RELATED"/>
    <property type="match status" value="1"/>
</dbReference>
<accession>A0A7G1GBJ3</accession>
<dbReference type="Gene3D" id="3.40.50.300">
    <property type="entry name" value="P-loop containing nucleotide triphosphate hydrolases"/>
    <property type="match status" value="1"/>
</dbReference>
<dbReference type="Pfam" id="PF14516">
    <property type="entry name" value="AAA_35"/>
    <property type="match status" value="1"/>
</dbReference>
<dbReference type="Proteomes" id="UP000516361">
    <property type="component" value="Chromosome"/>
</dbReference>
<protein>
    <submittedName>
        <fullName evidence="1">Uncharacterized protein</fullName>
    </submittedName>
</protein>
<evidence type="ECO:0000313" key="2">
    <source>
        <dbReference type="Proteomes" id="UP000516361"/>
    </source>
</evidence>
<dbReference type="InterPro" id="IPR027417">
    <property type="entry name" value="P-loop_NTPase"/>
</dbReference>
<name>A0A7G1GBJ3_9BACT</name>
<dbReference type="RefSeq" id="WP_190613461.1">
    <property type="nucleotide sequence ID" value="NZ_AP018712.1"/>
</dbReference>
<proteinExistence type="predicted"/>
<dbReference type="EMBL" id="AP018712">
    <property type="protein sequence ID" value="BBE31119.1"/>
    <property type="molecule type" value="Genomic_DNA"/>
</dbReference>
<dbReference type="PANTHER" id="PTHR34301:SF8">
    <property type="entry name" value="ATPASE DOMAIN-CONTAINING PROTEIN"/>
    <property type="match status" value="1"/>
</dbReference>
<evidence type="ECO:0000313" key="1">
    <source>
        <dbReference type="EMBL" id="BBE31119.1"/>
    </source>
</evidence>
<keyword evidence="2" id="KW-1185">Reference proteome</keyword>
<gene>
    <name evidence="1" type="ORF">OSSY52_12600</name>
</gene>
<dbReference type="SUPFAM" id="SSF52540">
    <property type="entry name" value="P-loop containing nucleoside triphosphate hydrolases"/>
    <property type="match status" value="1"/>
</dbReference>